<dbReference type="Pfam" id="PF14907">
    <property type="entry name" value="NTP_transf_5"/>
    <property type="match status" value="1"/>
</dbReference>
<dbReference type="Gene3D" id="3.30.460.40">
    <property type="match status" value="1"/>
</dbReference>
<dbReference type="Proteomes" id="UP000366872">
    <property type="component" value="Unassembled WGS sequence"/>
</dbReference>
<protein>
    <recommendedName>
        <fullName evidence="3">Nucleotidyltransferase family protein</fullName>
    </recommendedName>
</protein>
<dbReference type="SUPFAM" id="SSF81301">
    <property type="entry name" value="Nucleotidyltransferase"/>
    <property type="match status" value="1"/>
</dbReference>
<organism evidence="1 2">
    <name type="scientific">Pontiella desulfatans</name>
    <dbReference type="NCBI Taxonomy" id="2750659"/>
    <lineage>
        <taxon>Bacteria</taxon>
        <taxon>Pseudomonadati</taxon>
        <taxon>Kiritimatiellota</taxon>
        <taxon>Kiritimatiellia</taxon>
        <taxon>Kiritimatiellales</taxon>
        <taxon>Pontiellaceae</taxon>
        <taxon>Pontiella</taxon>
    </lineage>
</organism>
<name>A0A6C2U976_PONDE</name>
<evidence type="ECO:0008006" key="3">
    <source>
        <dbReference type="Google" id="ProtNLM"/>
    </source>
</evidence>
<dbReference type="AlphaFoldDB" id="A0A6C2U976"/>
<reference evidence="1 2" key="1">
    <citation type="submission" date="2019-04" db="EMBL/GenBank/DDBJ databases">
        <authorList>
            <person name="Van Vliet M D."/>
        </authorList>
    </citation>
    <scope>NUCLEOTIDE SEQUENCE [LARGE SCALE GENOMIC DNA]</scope>
    <source>
        <strain evidence="1 2">F1</strain>
    </source>
</reference>
<accession>A0A6C2U976</accession>
<gene>
    <name evidence="1" type="ORF">PDESU_04651</name>
</gene>
<dbReference type="InterPro" id="IPR043519">
    <property type="entry name" value="NT_sf"/>
</dbReference>
<keyword evidence="2" id="KW-1185">Reference proteome</keyword>
<dbReference type="EMBL" id="CAAHFG010000003">
    <property type="protein sequence ID" value="VGO16061.1"/>
    <property type="molecule type" value="Genomic_DNA"/>
</dbReference>
<dbReference type="InterPro" id="IPR039498">
    <property type="entry name" value="NTP_transf_5"/>
</dbReference>
<proteinExistence type="predicted"/>
<sequence length="154" mass="17928">MNVFFEFHKLVKELQQQKVQYAVIGGVAMAFHAYARFTKDIDLLTKPAELDKIKTILEIEGYKSSGEPWTFKNQIELHRFWKIIDAEEMVIDVLVARTERHNQIVDEALEAYSKHTGVVRVAKKEDLIWLKGQRNSPIDQADIETLRNESDKKL</sequence>
<evidence type="ECO:0000313" key="2">
    <source>
        <dbReference type="Proteomes" id="UP000366872"/>
    </source>
</evidence>
<evidence type="ECO:0000313" key="1">
    <source>
        <dbReference type="EMBL" id="VGO16061.1"/>
    </source>
</evidence>